<dbReference type="InterPro" id="IPR005123">
    <property type="entry name" value="Oxoglu/Fe-dep_dioxygenase_dom"/>
</dbReference>
<evidence type="ECO:0000256" key="3">
    <source>
        <dbReference type="SAM" id="MobiDB-lite"/>
    </source>
</evidence>
<evidence type="ECO:0000313" key="6">
    <source>
        <dbReference type="Proteomes" id="UP000572817"/>
    </source>
</evidence>
<dbReference type="AlphaFoldDB" id="A0A8H4N0U6"/>
<dbReference type="Pfam" id="PF03171">
    <property type="entry name" value="2OG-FeII_Oxy"/>
    <property type="match status" value="1"/>
</dbReference>
<feature type="compositionally biased region" description="Basic and acidic residues" evidence="3">
    <location>
        <begin position="103"/>
        <end position="121"/>
    </location>
</feature>
<dbReference type="InterPro" id="IPR026992">
    <property type="entry name" value="DIOX_N"/>
</dbReference>
<name>A0A8H4N0U6_9PEZI</name>
<dbReference type="Proteomes" id="UP000572817">
    <property type="component" value="Unassembled WGS sequence"/>
</dbReference>
<evidence type="ECO:0000259" key="4">
    <source>
        <dbReference type="PROSITE" id="PS51471"/>
    </source>
</evidence>
<proteinExistence type="inferred from homology"/>
<feature type="region of interest" description="Disordered" evidence="3">
    <location>
        <begin position="101"/>
        <end position="128"/>
    </location>
</feature>
<dbReference type="PROSITE" id="PS51471">
    <property type="entry name" value="FE2OG_OXY"/>
    <property type="match status" value="1"/>
</dbReference>
<evidence type="ECO:0000313" key="5">
    <source>
        <dbReference type="EMBL" id="KAF4304765.1"/>
    </source>
</evidence>
<keyword evidence="6" id="KW-1185">Reference proteome</keyword>
<dbReference type="EMBL" id="WWBZ02000051">
    <property type="protein sequence ID" value="KAF4304765.1"/>
    <property type="molecule type" value="Genomic_DNA"/>
</dbReference>
<dbReference type="SUPFAM" id="SSF51197">
    <property type="entry name" value="Clavaminate synthase-like"/>
    <property type="match status" value="1"/>
</dbReference>
<protein>
    <recommendedName>
        <fullName evidence="4">Fe2OG dioxygenase domain-containing protein</fullName>
    </recommendedName>
</protein>
<dbReference type="InterPro" id="IPR050231">
    <property type="entry name" value="Iron_ascorbate_oxido_reductase"/>
</dbReference>
<dbReference type="InterPro" id="IPR027443">
    <property type="entry name" value="IPNS-like_sf"/>
</dbReference>
<dbReference type="OrthoDB" id="288590at2759"/>
<dbReference type="Gene3D" id="2.60.120.330">
    <property type="entry name" value="B-lactam Antibiotic, Isopenicillin N Synthase, Chain"/>
    <property type="match status" value="1"/>
</dbReference>
<dbReference type="PANTHER" id="PTHR47990">
    <property type="entry name" value="2-OXOGLUTARATE (2OG) AND FE(II)-DEPENDENT OXYGENASE SUPERFAMILY PROTEIN-RELATED"/>
    <property type="match status" value="1"/>
</dbReference>
<organism evidence="5 6">
    <name type="scientific">Botryosphaeria dothidea</name>
    <dbReference type="NCBI Taxonomy" id="55169"/>
    <lineage>
        <taxon>Eukaryota</taxon>
        <taxon>Fungi</taxon>
        <taxon>Dikarya</taxon>
        <taxon>Ascomycota</taxon>
        <taxon>Pezizomycotina</taxon>
        <taxon>Dothideomycetes</taxon>
        <taxon>Dothideomycetes incertae sedis</taxon>
        <taxon>Botryosphaeriales</taxon>
        <taxon>Botryosphaeriaceae</taxon>
        <taxon>Botryosphaeria</taxon>
    </lineage>
</organism>
<keyword evidence="2" id="KW-0479">Metal-binding</keyword>
<dbReference type="GO" id="GO:0016491">
    <property type="term" value="F:oxidoreductase activity"/>
    <property type="evidence" value="ECO:0007669"/>
    <property type="project" value="UniProtKB-KW"/>
</dbReference>
<accession>A0A8H4N0U6</accession>
<evidence type="ECO:0000256" key="2">
    <source>
        <dbReference type="RuleBase" id="RU003682"/>
    </source>
</evidence>
<gene>
    <name evidence="5" type="ORF">GTA08_BOTSDO08552</name>
</gene>
<dbReference type="GO" id="GO:0044283">
    <property type="term" value="P:small molecule biosynthetic process"/>
    <property type="evidence" value="ECO:0007669"/>
    <property type="project" value="UniProtKB-ARBA"/>
</dbReference>
<comment type="caution">
    <text evidence="5">The sequence shown here is derived from an EMBL/GenBank/DDBJ whole genome shotgun (WGS) entry which is preliminary data.</text>
</comment>
<dbReference type="PRINTS" id="PR00682">
    <property type="entry name" value="IPNSYNTHASE"/>
</dbReference>
<evidence type="ECO:0000256" key="1">
    <source>
        <dbReference type="ARBA" id="ARBA00008056"/>
    </source>
</evidence>
<feature type="domain" description="Fe2OG dioxygenase" evidence="4">
    <location>
        <begin position="175"/>
        <end position="292"/>
    </location>
</feature>
<dbReference type="InterPro" id="IPR044861">
    <property type="entry name" value="IPNS-like_FE2OG_OXY"/>
</dbReference>
<reference evidence="5" key="1">
    <citation type="submission" date="2020-04" db="EMBL/GenBank/DDBJ databases">
        <title>Genome Assembly and Annotation of Botryosphaeria dothidea sdau 11-99, a Latent Pathogen of Apple Fruit Ring Rot in China.</title>
        <authorList>
            <person name="Yu C."/>
            <person name="Diao Y."/>
            <person name="Lu Q."/>
            <person name="Zhao J."/>
            <person name="Cui S."/>
            <person name="Peng C."/>
            <person name="He B."/>
            <person name="Liu H."/>
        </authorList>
    </citation>
    <scope>NUCLEOTIDE SEQUENCE [LARGE SCALE GENOMIC DNA]</scope>
    <source>
        <strain evidence="5">Sdau11-99</strain>
    </source>
</reference>
<dbReference type="GO" id="GO:0046872">
    <property type="term" value="F:metal ion binding"/>
    <property type="evidence" value="ECO:0007669"/>
    <property type="project" value="UniProtKB-KW"/>
</dbReference>
<comment type="similarity">
    <text evidence="1 2">Belongs to the iron/ascorbate-dependent oxidoreductase family.</text>
</comment>
<dbReference type="Pfam" id="PF14226">
    <property type="entry name" value="DIOX_N"/>
    <property type="match status" value="1"/>
</dbReference>
<keyword evidence="2" id="KW-0560">Oxidoreductase</keyword>
<sequence>MLSAVDASALQTGEPSQLAVFRTQLIDSLVSHGFIRLINHGIPEHQIDEVFEQSKNLFQLPWESKTKLANDPEKSDYQRGWSALGDEQTWALFGQEGVFGSKESSDSKENFDFGSPRETRFPNKWPSEEDLPGFQAKMEAFYRTCHRVSQQVLKELALALNLPPGTFAEQCSKNEASTMRINHFPEVHVREVDAGQTCRIWPHFDFGIISLVFRDIVGGLELEDRARPGTFVPVPCASRTEMCVNVGEQFQRWSNGRIRAGLHRVTKPYRRAELVDGEMLPERFSVAFFVKADHDASVGPIARFVTPEFPQAYEDITASEFQRRRNKATYYSSKQTAVVEAAA</sequence>
<keyword evidence="2" id="KW-0408">Iron</keyword>